<feature type="compositionally biased region" description="Basic and acidic residues" evidence="10">
    <location>
        <begin position="1"/>
        <end position="10"/>
    </location>
</feature>
<evidence type="ECO:0000256" key="2">
    <source>
        <dbReference type="ARBA" id="ARBA00004556"/>
    </source>
</evidence>
<evidence type="ECO:0000256" key="8">
    <source>
        <dbReference type="ARBA" id="ARBA00030014"/>
    </source>
</evidence>
<dbReference type="GO" id="GO:0051726">
    <property type="term" value="P:regulation of cell cycle"/>
    <property type="evidence" value="ECO:0007669"/>
    <property type="project" value="InterPro"/>
</dbReference>
<accession>A0A9Q0YH87</accession>
<gene>
    <name evidence="12" type="ORF">HOLleu_39421</name>
</gene>
<keyword evidence="7" id="KW-0539">Nucleus</keyword>
<evidence type="ECO:0000256" key="9">
    <source>
        <dbReference type="ARBA" id="ARBA00031186"/>
    </source>
</evidence>
<keyword evidence="6" id="KW-0234">DNA repair</keyword>
<evidence type="ECO:0000313" key="13">
    <source>
        <dbReference type="Proteomes" id="UP001152320"/>
    </source>
</evidence>
<feature type="domain" description="PCNA-associated factor histone-like" evidence="11">
    <location>
        <begin position="1"/>
        <end position="115"/>
    </location>
</feature>
<dbReference type="GO" id="GO:0003682">
    <property type="term" value="F:chromatin binding"/>
    <property type="evidence" value="ECO:0007669"/>
    <property type="project" value="TreeGrafter"/>
</dbReference>
<dbReference type="PANTHER" id="PTHR15679:SF8">
    <property type="entry name" value="PCNA-ASSOCIATED FACTOR"/>
    <property type="match status" value="1"/>
</dbReference>
<evidence type="ECO:0000256" key="10">
    <source>
        <dbReference type="SAM" id="MobiDB-lite"/>
    </source>
</evidence>
<dbReference type="GO" id="GO:0019985">
    <property type="term" value="P:translesion synthesis"/>
    <property type="evidence" value="ECO:0007669"/>
    <property type="project" value="TreeGrafter"/>
</dbReference>
<name>A0A9Q0YH87_HOLLE</name>
<sequence>MVRTRADNTARKAVAAKAPRKNFNAAGPSSNSTSPTGSKSNKHSGGNPYCPRPTPEWQKEITNFFIKKPKQQTSAGKENEDPEMDESGASRANDTIKEKEEKVEEDKAAEKDEDEMMEVEIEIKDKKMEEEEAGSSKKKRESPRPFQKNNCISDDSDDDE</sequence>
<evidence type="ECO:0000256" key="3">
    <source>
        <dbReference type="ARBA" id="ARBA00013777"/>
    </source>
</evidence>
<evidence type="ECO:0000256" key="5">
    <source>
        <dbReference type="ARBA" id="ARBA00022763"/>
    </source>
</evidence>
<dbReference type="EMBL" id="JAIZAY010000021">
    <property type="protein sequence ID" value="KAJ8022044.1"/>
    <property type="molecule type" value="Genomic_DNA"/>
</dbReference>
<protein>
    <recommendedName>
        <fullName evidence="3">PCNA-associated factor</fullName>
    </recommendedName>
    <alternativeName>
        <fullName evidence="8">PCNA-associated factor of 15 kDa</fullName>
    </alternativeName>
    <alternativeName>
        <fullName evidence="9">PCNA-clamp-associated factor</fullName>
    </alternativeName>
</protein>
<evidence type="ECO:0000256" key="7">
    <source>
        <dbReference type="ARBA" id="ARBA00023242"/>
    </source>
</evidence>
<dbReference type="GO" id="GO:0006281">
    <property type="term" value="P:DNA repair"/>
    <property type="evidence" value="ECO:0007669"/>
    <property type="project" value="UniProtKB-KW"/>
</dbReference>
<dbReference type="GO" id="GO:0048471">
    <property type="term" value="C:perinuclear region of cytoplasm"/>
    <property type="evidence" value="ECO:0007669"/>
    <property type="project" value="UniProtKB-SubCell"/>
</dbReference>
<evidence type="ECO:0000259" key="11">
    <source>
        <dbReference type="Pfam" id="PF15715"/>
    </source>
</evidence>
<feature type="compositionally biased region" description="Low complexity" evidence="10">
    <location>
        <begin position="25"/>
        <end position="39"/>
    </location>
</feature>
<organism evidence="12 13">
    <name type="scientific">Holothuria leucospilota</name>
    <name type="common">Black long sea cucumber</name>
    <name type="synonym">Mertensiothuria leucospilota</name>
    <dbReference type="NCBI Taxonomy" id="206669"/>
    <lineage>
        <taxon>Eukaryota</taxon>
        <taxon>Metazoa</taxon>
        <taxon>Echinodermata</taxon>
        <taxon>Eleutherozoa</taxon>
        <taxon>Echinozoa</taxon>
        <taxon>Holothuroidea</taxon>
        <taxon>Aspidochirotacea</taxon>
        <taxon>Aspidochirotida</taxon>
        <taxon>Holothuriidae</taxon>
        <taxon>Holothuria</taxon>
    </lineage>
</organism>
<evidence type="ECO:0000313" key="12">
    <source>
        <dbReference type="EMBL" id="KAJ8022044.1"/>
    </source>
</evidence>
<dbReference type="Pfam" id="PF15715">
    <property type="entry name" value="PAF"/>
    <property type="match status" value="1"/>
</dbReference>
<comment type="caution">
    <text evidence="12">The sequence shown here is derived from an EMBL/GenBank/DDBJ whole genome shotgun (WGS) entry which is preliminary data.</text>
</comment>
<evidence type="ECO:0000256" key="4">
    <source>
        <dbReference type="ARBA" id="ARBA00022490"/>
    </source>
</evidence>
<comment type="subcellular location">
    <subcellularLocation>
        <location evidence="2">Cytoplasm</location>
        <location evidence="2">Perinuclear region</location>
    </subcellularLocation>
    <subcellularLocation>
        <location evidence="1">Nucleus</location>
    </subcellularLocation>
</comment>
<proteinExistence type="predicted"/>
<keyword evidence="4" id="KW-0963">Cytoplasm</keyword>
<keyword evidence="13" id="KW-1185">Reference proteome</keyword>
<dbReference type="AlphaFoldDB" id="A0A9Q0YH87"/>
<dbReference type="InterPro" id="IPR031444">
    <property type="entry name" value="PCNA-AF_dom"/>
</dbReference>
<dbReference type="Proteomes" id="UP001152320">
    <property type="component" value="Chromosome 21"/>
</dbReference>
<feature type="compositionally biased region" description="Basic and acidic residues" evidence="10">
    <location>
        <begin position="94"/>
        <end position="110"/>
    </location>
</feature>
<dbReference type="OrthoDB" id="7479084at2759"/>
<keyword evidence="5" id="KW-0227">DNA damage</keyword>
<dbReference type="InterPro" id="IPR040444">
    <property type="entry name" value="PCNA-AF"/>
</dbReference>
<evidence type="ECO:0000256" key="6">
    <source>
        <dbReference type="ARBA" id="ARBA00023204"/>
    </source>
</evidence>
<dbReference type="GO" id="GO:0005634">
    <property type="term" value="C:nucleus"/>
    <property type="evidence" value="ECO:0007669"/>
    <property type="project" value="UniProtKB-SubCell"/>
</dbReference>
<dbReference type="PANTHER" id="PTHR15679">
    <property type="entry name" value="PCNA-ASSOCIATED FACTOR"/>
    <property type="match status" value="1"/>
</dbReference>
<feature type="compositionally biased region" description="Acidic residues" evidence="10">
    <location>
        <begin position="111"/>
        <end position="120"/>
    </location>
</feature>
<feature type="region of interest" description="Disordered" evidence="10">
    <location>
        <begin position="1"/>
        <end position="160"/>
    </location>
</feature>
<evidence type="ECO:0000256" key="1">
    <source>
        <dbReference type="ARBA" id="ARBA00004123"/>
    </source>
</evidence>
<reference evidence="12" key="1">
    <citation type="submission" date="2021-10" db="EMBL/GenBank/DDBJ databases">
        <title>Tropical sea cucumber genome reveals ecological adaptation and Cuvierian tubules defense mechanism.</title>
        <authorList>
            <person name="Chen T."/>
        </authorList>
    </citation>
    <scope>NUCLEOTIDE SEQUENCE</scope>
    <source>
        <strain evidence="12">Nanhai2018</strain>
        <tissue evidence="12">Muscle</tissue>
    </source>
</reference>